<dbReference type="GO" id="GO:0003677">
    <property type="term" value="F:DNA binding"/>
    <property type="evidence" value="ECO:0007669"/>
    <property type="project" value="UniProtKB-KW"/>
</dbReference>
<evidence type="ECO:0000256" key="2">
    <source>
        <dbReference type="ARBA" id="ARBA00023015"/>
    </source>
</evidence>
<gene>
    <name evidence="6" type="ORF">ABS361_15745</name>
</gene>
<dbReference type="InterPro" id="IPR005119">
    <property type="entry name" value="LysR_subst-bd"/>
</dbReference>
<feature type="domain" description="HTH lysR-type" evidence="5">
    <location>
        <begin position="5"/>
        <end position="62"/>
    </location>
</feature>
<dbReference type="Gene3D" id="1.10.10.10">
    <property type="entry name" value="Winged helix-like DNA-binding domain superfamily/Winged helix DNA-binding domain"/>
    <property type="match status" value="1"/>
</dbReference>
<dbReference type="InterPro" id="IPR000847">
    <property type="entry name" value="LysR_HTH_N"/>
</dbReference>
<dbReference type="InterPro" id="IPR036388">
    <property type="entry name" value="WH-like_DNA-bd_sf"/>
</dbReference>
<dbReference type="GO" id="GO:0003700">
    <property type="term" value="F:DNA-binding transcription factor activity"/>
    <property type="evidence" value="ECO:0007669"/>
    <property type="project" value="InterPro"/>
</dbReference>
<organism evidence="6">
    <name type="scientific">Methyloraptor flagellatus</name>
    <dbReference type="NCBI Taxonomy" id="3162530"/>
    <lineage>
        <taxon>Bacteria</taxon>
        <taxon>Pseudomonadati</taxon>
        <taxon>Pseudomonadota</taxon>
        <taxon>Alphaproteobacteria</taxon>
        <taxon>Hyphomicrobiales</taxon>
        <taxon>Ancalomicrobiaceae</taxon>
        <taxon>Methyloraptor</taxon>
    </lineage>
</organism>
<proteinExistence type="inferred from homology"/>
<evidence type="ECO:0000256" key="4">
    <source>
        <dbReference type="ARBA" id="ARBA00023163"/>
    </source>
</evidence>
<dbReference type="PANTHER" id="PTHR30537">
    <property type="entry name" value="HTH-TYPE TRANSCRIPTIONAL REGULATOR"/>
    <property type="match status" value="1"/>
</dbReference>
<dbReference type="PROSITE" id="PS50931">
    <property type="entry name" value="HTH_LYSR"/>
    <property type="match status" value="1"/>
</dbReference>
<sequence length="308" mass="33611">MSVIEDLTDVPAFVAAAEANGFAAAARRLNLSRSAVGKAVARLEARLGVRLFHRTTRSQNLTEEGQAFYEACRQALDALRQGRLQIDAGRRHVAGRLRVTMPALFGRVCVAPILTALAAQHPDLELDLQFGDRVVDVIEDRFDLAIRIGTLDDASGLKVRLLGRQPMAVCAAPSYIAVHGRPETPDDLQAHRTVVYGTPKRAWRGWVFPRPGGGPPLDIEPPSRLRFDDLGAIADAAIAGLGVAWLPWWLIRDRVRDGSLVHLMADRPMLAADCYALWPDTPRPPLRVRAAIDALVRDLPLRAGGEAA</sequence>
<keyword evidence="4" id="KW-0804">Transcription</keyword>
<reference evidence="6" key="1">
    <citation type="submission" date="2024-06" db="EMBL/GenBank/DDBJ databases">
        <title>Methylostella associata gen. nov., sp. nov., a novel Ancalomicrobiaceae-affiliated facultatively methylotrophic bacteria that feed on methanotrophs of the genus Methylococcus.</title>
        <authorList>
            <person name="Saltykova V."/>
            <person name="Danilova O.V."/>
            <person name="Oshkin I.Y."/>
            <person name="Belova S.E."/>
            <person name="Pimenov N.V."/>
            <person name="Dedysh S.N."/>
        </authorList>
    </citation>
    <scope>NUCLEOTIDE SEQUENCE</scope>
    <source>
        <strain evidence="6">S20</strain>
    </source>
</reference>
<dbReference type="PRINTS" id="PR00039">
    <property type="entry name" value="HTHLYSR"/>
</dbReference>
<keyword evidence="3" id="KW-0238">DNA-binding</keyword>
<evidence type="ECO:0000313" key="6">
    <source>
        <dbReference type="EMBL" id="XBY43528.1"/>
    </source>
</evidence>
<dbReference type="InterPro" id="IPR058163">
    <property type="entry name" value="LysR-type_TF_proteobact-type"/>
</dbReference>
<dbReference type="SUPFAM" id="SSF53850">
    <property type="entry name" value="Periplasmic binding protein-like II"/>
    <property type="match status" value="1"/>
</dbReference>
<evidence type="ECO:0000259" key="5">
    <source>
        <dbReference type="PROSITE" id="PS50931"/>
    </source>
</evidence>
<dbReference type="PANTHER" id="PTHR30537:SF5">
    <property type="entry name" value="HTH-TYPE TRANSCRIPTIONAL ACTIVATOR TTDR-RELATED"/>
    <property type="match status" value="1"/>
</dbReference>
<dbReference type="AlphaFoldDB" id="A0AAU7XA38"/>
<dbReference type="Pfam" id="PF00126">
    <property type="entry name" value="HTH_1"/>
    <property type="match status" value="1"/>
</dbReference>
<dbReference type="InterPro" id="IPR036390">
    <property type="entry name" value="WH_DNA-bd_sf"/>
</dbReference>
<accession>A0AAU7XA38</accession>
<evidence type="ECO:0000256" key="3">
    <source>
        <dbReference type="ARBA" id="ARBA00023125"/>
    </source>
</evidence>
<dbReference type="Pfam" id="PF03466">
    <property type="entry name" value="LysR_substrate"/>
    <property type="match status" value="1"/>
</dbReference>
<name>A0AAU7XA38_9HYPH</name>
<protein>
    <submittedName>
        <fullName evidence="6">LysR family transcriptional regulator</fullName>
    </submittedName>
</protein>
<dbReference type="EMBL" id="CP158568">
    <property type="protein sequence ID" value="XBY43528.1"/>
    <property type="molecule type" value="Genomic_DNA"/>
</dbReference>
<comment type="similarity">
    <text evidence="1">Belongs to the LysR transcriptional regulatory family.</text>
</comment>
<keyword evidence="2" id="KW-0805">Transcription regulation</keyword>
<dbReference type="SUPFAM" id="SSF46785">
    <property type="entry name" value="Winged helix' DNA-binding domain"/>
    <property type="match status" value="1"/>
</dbReference>
<dbReference type="FunFam" id="1.10.10.10:FF:000001">
    <property type="entry name" value="LysR family transcriptional regulator"/>
    <property type="match status" value="1"/>
</dbReference>
<dbReference type="KEGG" id="mflg:ABS361_15745"/>
<dbReference type="Gene3D" id="3.40.190.290">
    <property type="match status" value="1"/>
</dbReference>
<evidence type="ECO:0000256" key="1">
    <source>
        <dbReference type="ARBA" id="ARBA00009437"/>
    </source>
</evidence>